<keyword evidence="3" id="KW-1185">Reference proteome</keyword>
<evidence type="ECO:0008006" key="4">
    <source>
        <dbReference type="Google" id="ProtNLM"/>
    </source>
</evidence>
<feature type="compositionally biased region" description="Polar residues" evidence="1">
    <location>
        <begin position="266"/>
        <end position="285"/>
    </location>
</feature>
<feature type="compositionally biased region" description="Low complexity" evidence="1">
    <location>
        <begin position="302"/>
        <end position="316"/>
    </location>
</feature>
<organism evidence="2 3">
    <name type="scientific">Apolygus lucorum</name>
    <name type="common">Small green plant bug</name>
    <name type="synonym">Lygocoris lucorum</name>
    <dbReference type="NCBI Taxonomy" id="248454"/>
    <lineage>
        <taxon>Eukaryota</taxon>
        <taxon>Metazoa</taxon>
        <taxon>Ecdysozoa</taxon>
        <taxon>Arthropoda</taxon>
        <taxon>Hexapoda</taxon>
        <taxon>Insecta</taxon>
        <taxon>Pterygota</taxon>
        <taxon>Neoptera</taxon>
        <taxon>Paraneoptera</taxon>
        <taxon>Hemiptera</taxon>
        <taxon>Heteroptera</taxon>
        <taxon>Panheteroptera</taxon>
        <taxon>Cimicomorpha</taxon>
        <taxon>Miridae</taxon>
        <taxon>Mirini</taxon>
        <taxon>Apolygus</taxon>
    </lineage>
</organism>
<accession>A0A8S9XE74</accession>
<dbReference type="AlphaFoldDB" id="A0A8S9XE74"/>
<feature type="compositionally biased region" description="Polar residues" evidence="1">
    <location>
        <begin position="1"/>
        <end position="10"/>
    </location>
</feature>
<reference evidence="2" key="1">
    <citation type="journal article" date="2021" name="Mol. Ecol. Resour.">
        <title>Apolygus lucorum genome provides insights into omnivorousness and mesophyll feeding.</title>
        <authorList>
            <person name="Liu Y."/>
            <person name="Liu H."/>
            <person name="Wang H."/>
            <person name="Huang T."/>
            <person name="Liu B."/>
            <person name="Yang B."/>
            <person name="Yin L."/>
            <person name="Li B."/>
            <person name="Zhang Y."/>
            <person name="Zhang S."/>
            <person name="Jiang F."/>
            <person name="Zhang X."/>
            <person name="Ren Y."/>
            <person name="Wang B."/>
            <person name="Wang S."/>
            <person name="Lu Y."/>
            <person name="Wu K."/>
            <person name="Fan W."/>
            <person name="Wang G."/>
        </authorList>
    </citation>
    <scope>NUCLEOTIDE SEQUENCE</scope>
    <source>
        <strain evidence="2">12Hb</strain>
    </source>
</reference>
<dbReference type="Proteomes" id="UP000466442">
    <property type="component" value="Unassembled WGS sequence"/>
</dbReference>
<evidence type="ECO:0000313" key="3">
    <source>
        <dbReference type="Proteomes" id="UP000466442"/>
    </source>
</evidence>
<evidence type="ECO:0000256" key="1">
    <source>
        <dbReference type="SAM" id="MobiDB-lite"/>
    </source>
</evidence>
<gene>
    <name evidence="2" type="ORF">GE061_017822</name>
</gene>
<evidence type="ECO:0000313" key="2">
    <source>
        <dbReference type="EMBL" id="KAF6206588.1"/>
    </source>
</evidence>
<name>A0A8S9XE74_APOLU</name>
<feature type="region of interest" description="Disordered" evidence="1">
    <location>
        <begin position="301"/>
        <end position="346"/>
    </location>
</feature>
<sequence length="346" mass="39527">MSDWNVSDIPSNHPEFEEEMKEAPRDPMVLLSDVLEKISRQWAPTQQPQQLKRLKLPDFDPSGKMTAKAWIKSCDLIIKSIPTDTAELAVALVESLKGLAGEWFADIVNDSLTWVSFSLQFSSRFCKSETPIGAAHKAITTWSKDGDITTYGAEQLLKFRSAFRGKTGEECAIIMTAACCARQDEEVRKWGYMEEEVSELLLQKKLQSLRGGRPINRHINQTMHNNHHLNDVNNRAQKRPHYHGNDRYHDSKRFKNNHNNFEKMNLPSTSITSNTQYQGGSNSQKRCWKCDSDTHSWRVCFRNPNRPQNNQQQQNQGQGGSQAGRRNIPTHHGNNGQHQERKVNGC</sequence>
<proteinExistence type="predicted"/>
<feature type="region of interest" description="Disordered" evidence="1">
    <location>
        <begin position="1"/>
        <end position="23"/>
    </location>
</feature>
<feature type="region of interest" description="Disordered" evidence="1">
    <location>
        <begin position="236"/>
        <end position="286"/>
    </location>
</feature>
<dbReference type="EMBL" id="WIXP02000008">
    <property type="protein sequence ID" value="KAF6206588.1"/>
    <property type="molecule type" value="Genomic_DNA"/>
</dbReference>
<protein>
    <recommendedName>
        <fullName evidence="4">Retrotransposon gag domain-containing protein</fullName>
    </recommendedName>
</protein>
<feature type="compositionally biased region" description="Basic and acidic residues" evidence="1">
    <location>
        <begin position="243"/>
        <end position="253"/>
    </location>
</feature>
<comment type="caution">
    <text evidence="2">The sequence shown here is derived from an EMBL/GenBank/DDBJ whole genome shotgun (WGS) entry which is preliminary data.</text>
</comment>